<protein>
    <submittedName>
        <fullName evidence="4">Membrane protein</fullName>
    </submittedName>
</protein>
<feature type="compositionally biased region" description="Basic and acidic residues" evidence="1">
    <location>
        <begin position="252"/>
        <end position="262"/>
    </location>
</feature>
<feature type="compositionally biased region" description="Basic and acidic residues" evidence="1">
    <location>
        <begin position="631"/>
        <end position="640"/>
    </location>
</feature>
<evidence type="ECO:0000256" key="1">
    <source>
        <dbReference type="SAM" id="MobiDB-lite"/>
    </source>
</evidence>
<feature type="region of interest" description="Disordered" evidence="1">
    <location>
        <begin position="1"/>
        <end position="47"/>
    </location>
</feature>
<keyword evidence="2" id="KW-0472">Membrane</keyword>
<accession>A0ABR9JGI9</accession>
<feature type="region of interest" description="Disordered" evidence="1">
    <location>
        <begin position="217"/>
        <end position="288"/>
    </location>
</feature>
<comment type="caution">
    <text evidence="4">The sequence shown here is derived from an EMBL/GenBank/DDBJ whole genome shotgun (WGS) entry which is preliminary data.</text>
</comment>
<feature type="transmembrane region" description="Helical" evidence="2">
    <location>
        <begin position="303"/>
        <end position="333"/>
    </location>
</feature>
<feature type="compositionally biased region" description="Polar residues" evidence="1">
    <location>
        <begin position="23"/>
        <end position="40"/>
    </location>
</feature>
<evidence type="ECO:0000256" key="2">
    <source>
        <dbReference type="SAM" id="Phobius"/>
    </source>
</evidence>
<keyword evidence="2" id="KW-0812">Transmembrane</keyword>
<feature type="compositionally biased region" description="Basic and acidic residues" evidence="1">
    <location>
        <begin position="9"/>
        <end position="22"/>
    </location>
</feature>
<evidence type="ECO:0000313" key="5">
    <source>
        <dbReference type="Proteomes" id="UP000643525"/>
    </source>
</evidence>
<keyword evidence="2" id="KW-1133">Transmembrane helix</keyword>
<feature type="transmembrane region" description="Helical" evidence="2">
    <location>
        <begin position="109"/>
        <end position="134"/>
    </location>
</feature>
<dbReference type="EMBL" id="JADBED010000001">
    <property type="protein sequence ID" value="MBE1525053.1"/>
    <property type="molecule type" value="Genomic_DNA"/>
</dbReference>
<organism evidence="4 5">
    <name type="scientific">Nesterenkonia lutea</name>
    <dbReference type="NCBI Taxonomy" id="272919"/>
    <lineage>
        <taxon>Bacteria</taxon>
        <taxon>Bacillati</taxon>
        <taxon>Actinomycetota</taxon>
        <taxon>Actinomycetes</taxon>
        <taxon>Micrococcales</taxon>
        <taxon>Micrococcaceae</taxon>
        <taxon>Nesterenkonia</taxon>
    </lineage>
</organism>
<feature type="domain" description="YdbS-like PH" evidence="3">
    <location>
        <begin position="131"/>
        <end position="210"/>
    </location>
</feature>
<dbReference type="Pfam" id="PF03703">
    <property type="entry name" value="bPH_2"/>
    <property type="match status" value="3"/>
</dbReference>
<feature type="domain" description="YdbS-like PH" evidence="3">
    <location>
        <begin position="499"/>
        <end position="565"/>
    </location>
</feature>
<feature type="compositionally biased region" description="Basic and acidic residues" evidence="1">
    <location>
        <begin position="594"/>
        <end position="606"/>
    </location>
</feature>
<dbReference type="InterPro" id="IPR005182">
    <property type="entry name" value="YdbS-like_PH"/>
</dbReference>
<dbReference type="Proteomes" id="UP000643525">
    <property type="component" value="Unassembled WGS sequence"/>
</dbReference>
<feature type="transmembrane region" description="Helical" evidence="2">
    <location>
        <begin position="64"/>
        <end position="83"/>
    </location>
</feature>
<feature type="transmembrane region" description="Helical" evidence="2">
    <location>
        <begin position="345"/>
        <end position="369"/>
    </location>
</feature>
<dbReference type="PANTHER" id="PTHR34473:SF2">
    <property type="entry name" value="UPF0699 TRANSMEMBRANE PROTEIN YDBT"/>
    <property type="match status" value="1"/>
</dbReference>
<gene>
    <name evidence="4" type="ORF">H4W27_002171</name>
</gene>
<keyword evidence="5" id="KW-1185">Reference proteome</keyword>
<name>A0ABR9JGI9_9MICC</name>
<evidence type="ECO:0000313" key="4">
    <source>
        <dbReference type="EMBL" id="MBE1525053.1"/>
    </source>
</evidence>
<reference evidence="4 5" key="1">
    <citation type="submission" date="2020-10" db="EMBL/GenBank/DDBJ databases">
        <title>Sequencing the genomes of 1000 actinobacteria strains.</title>
        <authorList>
            <person name="Klenk H.-P."/>
        </authorList>
    </citation>
    <scope>NUCLEOTIDE SEQUENCE [LARGE SCALE GENOMIC DNA]</scope>
    <source>
        <strain evidence="4 5">DSM 15666</strain>
    </source>
</reference>
<dbReference type="PANTHER" id="PTHR34473">
    <property type="entry name" value="UPF0699 TRANSMEMBRANE PROTEIN YDBS"/>
    <property type="match status" value="1"/>
</dbReference>
<feature type="domain" description="YdbS-like PH" evidence="3">
    <location>
        <begin position="382"/>
        <end position="440"/>
    </location>
</feature>
<dbReference type="RefSeq" id="WP_192595970.1">
    <property type="nucleotide sequence ID" value="NZ_BAAALJ010000013.1"/>
</dbReference>
<evidence type="ECO:0000259" key="3">
    <source>
        <dbReference type="Pfam" id="PF03703"/>
    </source>
</evidence>
<sequence>MSDEPTDPADPRHEHSGHEHPGQQRTAAQPPAQGSAQDSAGRQDSEPERWFDASWTKVHPLSPFVRGWVTVVAIPGIIFGYNWQMWADAWQAFQSGDIQRDVSANPTPFILGGLGALLIILLIFGSFVLSWWFTRYKITTEHVMVKSGVFVRQHRQARIDRVQAVDLRQPLLARLTGLAELKFEVAEGDGTAATLAFLKKAQAEELRAEIMDRASGVAADAARPSGHTAESDLSTGSTGSGGAQEVGAADVGDPRTDPRTDPLTDSGTDSGTDPLRPAAAHSPSMGSAASQDRLIAKVPTGRLIGSVLSGWGTVFLCVLIIIGVVAIVAGAVTASFTPDEGLGEIWPALVAASLPAAIPMGIAALTIYYQQFSSGFGFTSIATSAGLRIRYGLLETTNQTIPPGRVQALQIQQPVLWRPFKWFRIVVTVAGYGIGEKRSVLLPVGRLEDVMATAAEMFPDLQVENPEEVFTAGLLESGTELDFTEVPRRARLFDPFVRRRRGFRTTPAALMFRDGRAARRLTMIPHERIQSLSMHQGPLQRGRRVADVFIHSPAGPFQARLKNQDLDAVQELFAYESDQAAQARRYSDRNHWMRPEELQEFERKAAEAIAPDQPDQRGPVPTAEPASTRPLEQEPHPRER</sequence>
<feature type="region of interest" description="Disordered" evidence="1">
    <location>
        <begin position="594"/>
        <end position="640"/>
    </location>
</feature>
<proteinExistence type="predicted"/>